<dbReference type="Proteomes" id="UP000239181">
    <property type="component" value="Unassembled WGS sequence"/>
</dbReference>
<dbReference type="SUPFAM" id="SSF75304">
    <property type="entry name" value="Amidase signature (AS) enzymes"/>
    <property type="match status" value="1"/>
</dbReference>
<evidence type="ECO:0000313" key="2">
    <source>
        <dbReference type="EMBL" id="PRD16557.1"/>
    </source>
</evidence>
<name>A0A2S9IFJ9_9GAMM</name>
<sequence>MAASGERLHQALLQAFKQRHLNSLSWLAAEPALAAAGSDGMDAPLAGFPLVVKDNIDVAGMPTSIGTALLAEEPVNRSAELVTRLQRAGAIIIGKASMHELASGTSGLNAARGDVLHPFLPGRVVGGSSSGSAAAVAAGIVSASIGTDTGASVRLPASFCGLIGFRPSLTRYPQQGIAPISPSRDTAGIIAQRMDDVLALDAVISGESALPAVALADLRLGVPRAHFWHGCEPAVAAAAETVLHRLRDLGVTVVEVSIEQAGELAVQAGYPMASFEMLRDLPRYLQQRGSRFSFDQLKSAIASPDVQALVADAETIGPERYQEALNHWKPLLIARYQAVFQQHRLDGLVFPTVPLLPPPVAQANALFRQLIANCEPATVVGLPCISLPLAQTPDGIPVGMEFQFATGEDRRLLAAAALLMAQVPPRIDELK</sequence>
<gene>
    <name evidence="2" type="ORF">CQW29_07080</name>
</gene>
<keyword evidence="3" id="KW-1185">Reference proteome</keyword>
<dbReference type="PROSITE" id="PS00571">
    <property type="entry name" value="AMIDASES"/>
    <property type="match status" value="1"/>
</dbReference>
<dbReference type="InterPro" id="IPR036928">
    <property type="entry name" value="AS_sf"/>
</dbReference>
<evidence type="ECO:0000313" key="3">
    <source>
        <dbReference type="Proteomes" id="UP000239181"/>
    </source>
</evidence>
<dbReference type="Pfam" id="PF01425">
    <property type="entry name" value="Amidase"/>
    <property type="match status" value="1"/>
</dbReference>
<dbReference type="InterPro" id="IPR020556">
    <property type="entry name" value="Amidase_CS"/>
</dbReference>
<feature type="domain" description="Amidase" evidence="1">
    <location>
        <begin position="19"/>
        <end position="413"/>
    </location>
</feature>
<comment type="caution">
    <text evidence="2">The sequence shown here is derived from an EMBL/GenBank/DDBJ whole genome shotgun (WGS) entry which is preliminary data.</text>
</comment>
<reference evidence="2 3" key="1">
    <citation type="submission" date="2017-10" db="EMBL/GenBank/DDBJ databases">
        <title>Draft genome of two endophytic bacteria isolated from 'guarana' Paullinia cupana (Mart.) Ducke.</title>
        <authorList>
            <person name="Siqueira K.A."/>
            <person name="Liotti R.G."/>
            <person name="Mendes T.A."/>
            <person name="Soares M.A."/>
        </authorList>
    </citation>
    <scope>NUCLEOTIDE SEQUENCE [LARGE SCALE GENOMIC DNA]</scope>
    <source>
        <strain evidence="2 3">342</strain>
    </source>
</reference>
<dbReference type="GO" id="GO:0003824">
    <property type="term" value="F:catalytic activity"/>
    <property type="evidence" value="ECO:0007669"/>
    <property type="project" value="InterPro"/>
</dbReference>
<dbReference type="InterPro" id="IPR000120">
    <property type="entry name" value="Amidase"/>
</dbReference>
<dbReference type="OrthoDB" id="9811471at2"/>
<dbReference type="PANTHER" id="PTHR11895">
    <property type="entry name" value="TRANSAMIDASE"/>
    <property type="match status" value="1"/>
</dbReference>
<evidence type="ECO:0000259" key="1">
    <source>
        <dbReference type="Pfam" id="PF01425"/>
    </source>
</evidence>
<dbReference type="EMBL" id="PDET01000003">
    <property type="protein sequence ID" value="PRD16557.1"/>
    <property type="molecule type" value="Genomic_DNA"/>
</dbReference>
<accession>A0A2S9IFJ9</accession>
<protein>
    <submittedName>
        <fullName evidence="2">Amidase</fullName>
    </submittedName>
</protein>
<dbReference type="InterPro" id="IPR023631">
    <property type="entry name" value="Amidase_dom"/>
</dbReference>
<dbReference type="PANTHER" id="PTHR11895:SF151">
    <property type="entry name" value="GLUTAMYL-TRNA(GLN) AMIDOTRANSFERASE SUBUNIT A"/>
    <property type="match status" value="1"/>
</dbReference>
<dbReference type="AlphaFoldDB" id="A0A2S9IFJ9"/>
<proteinExistence type="predicted"/>
<organism evidence="2 3">
    <name type="scientific">Pantoea coffeiphila</name>
    <dbReference type="NCBI Taxonomy" id="1465635"/>
    <lineage>
        <taxon>Bacteria</taxon>
        <taxon>Pseudomonadati</taxon>
        <taxon>Pseudomonadota</taxon>
        <taxon>Gammaproteobacteria</taxon>
        <taxon>Enterobacterales</taxon>
        <taxon>Erwiniaceae</taxon>
        <taxon>Pantoea</taxon>
    </lineage>
</organism>
<dbReference type="RefSeq" id="WP_105592000.1">
    <property type="nucleotide sequence ID" value="NZ_PDET01000003.1"/>
</dbReference>
<dbReference type="Gene3D" id="3.90.1300.10">
    <property type="entry name" value="Amidase signature (AS) domain"/>
    <property type="match status" value="1"/>
</dbReference>